<dbReference type="Pfam" id="PF01361">
    <property type="entry name" value="Tautomerase"/>
    <property type="match status" value="1"/>
</dbReference>
<name>A0A918GU90_STRGD</name>
<evidence type="ECO:0000256" key="2">
    <source>
        <dbReference type="ARBA" id="ARBA00023235"/>
    </source>
</evidence>
<comment type="caution">
    <text evidence="4">The sequence shown here is derived from an EMBL/GenBank/DDBJ whole genome shotgun (WGS) entry which is preliminary data.</text>
</comment>
<protein>
    <recommendedName>
        <fullName evidence="3">4-oxalocrotonate tautomerase-like domain-containing protein</fullName>
    </recommendedName>
</protein>
<dbReference type="PANTHER" id="PTHR35530:SF2">
    <property type="entry name" value="BSL4019 PROTEIN"/>
    <property type="match status" value="1"/>
</dbReference>
<dbReference type="EMBL" id="BMSL01000024">
    <property type="protein sequence ID" value="GGS60337.1"/>
    <property type="molecule type" value="Genomic_DNA"/>
</dbReference>
<keyword evidence="5" id="KW-1185">Reference proteome</keyword>
<dbReference type="InterPro" id="IPR004370">
    <property type="entry name" value="4-OT-like_dom"/>
</dbReference>
<evidence type="ECO:0000259" key="3">
    <source>
        <dbReference type="Pfam" id="PF01361"/>
    </source>
</evidence>
<dbReference type="Gene3D" id="3.30.429.10">
    <property type="entry name" value="Macrophage Migration Inhibitory Factor"/>
    <property type="match status" value="1"/>
</dbReference>
<reference evidence="4" key="2">
    <citation type="submission" date="2020-09" db="EMBL/GenBank/DDBJ databases">
        <authorList>
            <person name="Sun Q."/>
            <person name="Ohkuma M."/>
        </authorList>
    </citation>
    <scope>NUCLEOTIDE SEQUENCE</scope>
    <source>
        <strain evidence="4">JCM 4234</strain>
    </source>
</reference>
<dbReference type="InterPro" id="IPR014347">
    <property type="entry name" value="Tautomerase/MIF_sf"/>
</dbReference>
<dbReference type="SUPFAM" id="SSF55331">
    <property type="entry name" value="Tautomerase/MIF"/>
    <property type="match status" value="1"/>
</dbReference>
<evidence type="ECO:0000313" key="4">
    <source>
        <dbReference type="EMBL" id="GGS60337.1"/>
    </source>
</evidence>
<sequence length="62" mass="6942">MPLIEVKLYEKRVTPETRGQLIERLTDAAAEVLGDEVREHTWVVLHPVPETHWGIAGKPGGD</sequence>
<comment type="similarity">
    <text evidence="1">Belongs to the 4-oxalocrotonate tautomerase family.</text>
</comment>
<feature type="domain" description="4-oxalocrotonate tautomerase-like" evidence="3">
    <location>
        <begin position="2"/>
        <end position="59"/>
    </location>
</feature>
<dbReference type="GO" id="GO:0016853">
    <property type="term" value="F:isomerase activity"/>
    <property type="evidence" value="ECO:0007669"/>
    <property type="project" value="UniProtKB-KW"/>
</dbReference>
<organism evidence="4 5">
    <name type="scientific">Streptomyces griseoviridis</name>
    <dbReference type="NCBI Taxonomy" id="45398"/>
    <lineage>
        <taxon>Bacteria</taxon>
        <taxon>Bacillati</taxon>
        <taxon>Actinomycetota</taxon>
        <taxon>Actinomycetes</taxon>
        <taxon>Kitasatosporales</taxon>
        <taxon>Streptomycetaceae</taxon>
        <taxon>Streptomyces</taxon>
    </lineage>
</organism>
<dbReference type="AlphaFoldDB" id="A0A918GU90"/>
<gene>
    <name evidence="4" type="ORF">GCM10010238_56850</name>
</gene>
<dbReference type="PANTHER" id="PTHR35530">
    <property type="entry name" value="TAUTOMERASE-RELATED"/>
    <property type="match status" value="1"/>
</dbReference>
<reference evidence="4" key="1">
    <citation type="journal article" date="2014" name="Int. J. Syst. Evol. Microbiol.">
        <title>Complete genome sequence of Corynebacterium casei LMG S-19264T (=DSM 44701T), isolated from a smear-ripened cheese.</title>
        <authorList>
            <consortium name="US DOE Joint Genome Institute (JGI-PGF)"/>
            <person name="Walter F."/>
            <person name="Albersmeier A."/>
            <person name="Kalinowski J."/>
            <person name="Ruckert C."/>
        </authorList>
    </citation>
    <scope>NUCLEOTIDE SEQUENCE</scope>
    <source>
        <strain evidence="4">JCM 4234</strain>
    </source>
</reference>
<dbReference type="Proteomes" id="UP000653493">
    <property type="component" value="Unassembled WGS sequence"/>
</dbReference>
<keyword evidence="2" id="KW-0413">Isomerase</keyword>
<evidence type="ECO:0000313" key="5">
    <source>
        <dbReference type="Proteomes" id="UP000653493"/>
    </source>
</evidence>
<accession>A0A918GU90</accession>
<evidence type="ECO:0000256" key="1">
    <source>
        <dbReference type="ARBA" id="ARBA00006723"/>
    </source>
</evidence>
<proteinExistence type="inferred from homology"/>